<evidence type="ECO:0000313" key="6">
    <source>
        <dbReference type="Proteomes" id="UP000694569"/>
    </source>
</evidence>
<dbReference type="Proteomes" id="UP000694569">
    <property type="component" value="Unplaced"/>
</dbReference>
<dbReference type="GeneTree" id="ENSGT00390000016496"/>
<dbReference type="PANTHER" id="PTHR28491">
    <property type="entry name" value="UPF0688 PROTEIN C1ORF174"/>
    <property type="match status" value="1"/>
</dbReference>
<proteinExistence type="inferred from homology"/>
<evidence type="ECO:0000256" key="1">
    <source>
        <dbReference type="ARBA" id="ARBA00004123"/>
    </source>
</evidence>
<dbReference type="Ensembl" id="ENSLLET00000035549.1">
    <property type="protein sequence ID" value="ENSLLEP00000034245.1"/>
    <property type="gene ID" value="ENSLLEG00000021656.1"/>
</dbReference>
<comment type="subcellular location">
    <subcellularLocation>
        <location evidence="1">Nucleus</location>
    </subcellularLocation>
</comment>
<evidence type="ECO:0000256" key="4">
    <source>
        <dbReference type="SAM" id="MobiDB-lite"/>
    </source>
</evidence>
<feature type="region of interest" description="Disordered" evidence="4">
    <location>
        <begin position="80"/>
        <end position="112"/>
    </location>
</feature>
<organism evidence="5 6">
    <name type="scientific">Leptobrachium leishanense</name>
    <name type="common">Leishan spiny toad</name>
    <dbReference type="NCBI Taxonomy" id="445787"/>
    <lineage>
        <taxon>Eukaryota</taxon>
        <taxon>Metazoa</taxon>
        <taxon>Chordata</taxon>
        <taxon>Craniata</taxon>
        <taxon>Vertebrata</taxon>
        <taxon>Euteleostomi</taxon>
        <taxon>Amphibia</taxon>
        <taxon>Batrachia</taxon>
        <taxon>Anura</taxon>
        <taxon>Pelobatoidea</taxon>
        <taxon>Megophryidae</taxon>
        <taxon>Leptobrachium</taxon>
    </lineage>
</organism>
<dbReference type="InterPro" id="IPR031530">
    <property type="entry name" value="UPF0688"/>
</dbReference>
<dbReference type="PANTHER" id="PTHR28491:SF1">
    <property type="entry name" value="UPF0688 PROTEIN C1ORF174"/>
    <property type="match status" value="1"/>
</dbReference>
<dbReference type="OrthoDB" id="8730115at2759"/>
<reference evidence="5" key="2">
    <citation type="submission" date="2025-09" db="UniProtKB">
        <authorList>
            <consortium name="Ensembl"/>
        </authorList>
    </citation>
    <scope>IDENTIFICATION</scope>
</reference>
<gene>
    <name evidence="5" type="primary">C1orf174</name>
</gene>
<evidence type="ECO:0000313" key="5">
    <source>
        <dbReference type="Ensembl" id="ENSLLEP00000034245.1"/>
    </source>
</evidence>
<reference evidence="5" key="1">
    <citation type="submission" date="2025-08" db="UniProtKB">
        <authorList>
            <consortium name="Ensembl"/>
        </authorList>
    </citation>
    <scope>IDENTIFICATION</scope>
</reference>
<accession>A0A8C5QAE0</accession>
<dbReference type="AlphaFoldDB" id="A0A8C5QAE0"/>
<feature type="compositionally biased region" description="Basic residues" evidence="4">
    <location>
        <begin position="97"/>
        <end position="110"/>
    </location>
</feature>
<protein>
    <submittedName>
        <fullName evidence="5">Chromosome 1 open reading frame 174</fullName>
    </submittedName>
</protein>
<dbReference type="GO" id="GO:0005634">
    <property type="term" value="C:nucleus"/>
    <property type="evidence" value="ECO:0007669"/>
    <property type="project" value="UniProtKB-SubCell"/>
</dbReference>
<feature type="compositionally biased region" description="Acidic residues" evidence="4">
    <location>
        <begin position="210"/>
        <end position="220"/>
    </location>
</feature>
<keyword evidence="3" id="KW-0539">Nucleus</keyword>
<feature type="region of interest" description="Disordered" evidence="4">
    <location>
        <begin position="206"/>
        <end position="227"/>
    </location>
</feature>
<evidence type="ECO:0000256" key="3">
    <source>
        <dbReference type="ARBA" id="ARBA00023242"/>
    </source>
</evidence>
<keyword evidence="6" id="KW-1185">Reference proteome</keyword>
<feature type="compositionally biased region" description="Low complexity" evidence="4">
    <location>
        <begin position="19"/>
        <end position="28"/>
    </location>
</feature>
<sequence>MRNRKLTGGMRCSVRQENSSFSAGSTSSGHEAETCQPEKSARQVASGKGTEKRPLKKLKGDQNTMESDIHGLLYECDKKSSVPSSDHIRSAGAVVQPKKRVRKCPKKKVNVRTTASSFSNIKMSSNPGLTDNSGDGLTFVYRTRSEANKRKRNISVDSNIFIDEDSNQPMPLGRFFENADLMQDFPPVMASCASMSRREFRNLHYRAKEEDEEDDEEDEETMKKMFK</sequence>
<evidence type="ECO:0000256" key="2">
    <source>
        <dbReference type="ARBA" id="ARBA00006634"/>
    </source>
</evidence>
<comment type="similarity">
    <text evidence="2">Belongs to the UPF0688 family.</text>
</comment>
<dbReference type="Pfam" id="PF15772">
    <property type="entry name" value="UPF0688"/>
    <property type="match status" value="1"/>
</dbReference>
<feature type="region of interest" description="Disordered" evidence="4">
    <location>
        <begin position="1"/>
        <end position="64"/>
    </location>
</feature>
<name>A0A8C5QAE0_9ANUR</name>